<accession>A0A1G7IM39</accession>
<name>A0A1G7IM39_9FLAO</name>
<dbReference type="EMBL" id="FNBA01000006">
    <property type="protein sequence ID" value="SDF13369.1"/>
    <property type="molecule type" value="Genomic_DNA"/>
</dbReference>
<dbReference type="AlphaFoldDB" id="A0A1G7IM39"/>
<proteinExistence type="predicted"/>
<dbReference type="Proteomes" id="UP000199321">
    <property type="component" value="Unassembled WGS sequence"/>
</dbReference>
<dbReference type="RefSeq" id="WP_175445472.1">
    <property type="nucleotide sequence ID" value="NZ_BMWO01000006.1"/>
</dbReference>
<evidence type="ECO:0000313" key="1">
    <source>
        <dbReference type="EMBL" id="SDF13369.1"/>
    </source>
</evidence>
<organism evidence="1 2">
    <name type="scientific">Ulvibacter litoralis</name>
    <dbReference type="NCBI Taxonomy" id="227084"/>
    <lineage>
        <taxon>Bacteria</taxon>
        <taxon>Pseudomonadati</taxon>
        <taxon>Bacteroidota</taxon>
        <taxon>Flavobacteriia</taxon>
        <taxon>Flavobacteriales</taxon>
        <taxon>Flavobacteriaceae</taxon>
        <taxon>Ulvibacter</taxon>
    </lineage>
</organism>
<gene>
    <name evidence="1" type="ORF">SAMN05421855_10665</name>
</gene>
<protein>
    <submittedName>
        <fullName evidence="1">Uncharacterized protein</fullName>
    </submittedName>
</protein>
<reference evidence="1 2" key="1">
    <citation type="submission" date="2016-10" db="EMBL/GenBank/DDBJ databases">
        <authorList>
            <person name="de Groot N.N."/>
        </authorList>
    </citation>
    <scope>NUCLEOTIDE SEQUENCE [LARGE SCALE GENOMIC DNA]</scope>
    <source>
        <strain evidence="1 2">DSM 16195</strain>
    </source>
</reference>
<sequence length="49" mass="5712">MLFKIWIGYAFRICDTYKIVGMVIRLSLFFGYTSQVGFLLGEHYLGKNT</sequence>
<evidence type="ECO:0000313" key="2">
    <source>
        <dbReference type="Proteomes" id="UP000199321"/>
    </source>
</evidence>
<keyword evidence="2" id="KW-1185">Reference proteome</keyword>